<comment type="caution">
    <text evidence="6">The sequence shown here is derived from an EMBL/GenBank/DDBJ whole genome shotgun (WGS) entry which is preliminary data.</text>
</comment>
<evidence type="ECO:0000256" key="4">
    <source>
        <dbReference type="SAM" id="Phobius"/>
    </source>
</evidence>
<evidence type="ECO:0000256" key="1">
    <source>
        <dbReference type="ARBA" id="ARBA00022737"/>
    </source>
</evidence>
<evidence type="ECO:0000256" key="2">
    <source>
        <dbReference type="ARBA" id="ARBA00022884"/>
    </source>
</evidence>
<dbReference type="SUPFAM" id="SSF54928">
    <property type="entry name" value="RNA-binding domain, RBD"/>
    <property type="match status" value="1"/>
</dbReference>
<dbReference type="Pfam" id="PF00076">
    <property type="entry name" value="RRM_1"/>
    <property type="match status" value="2"/>
</dbReference>
<feature type="domain" description="RRM" evidence="5">
    <location>
        <begin position="185"/>
        <end position="244"/>
    </location>
</feature>
<dbReference type="EMBL" id="PNBA02000006">
    <property type="protein sequence ID" value="KAG6421161.1"/>
    <property type="molecule type" value="Genomic_DNA"/>
</dbReference>
<protein>
    <recommendedName>
        <fullName evidence="5">RRM domain-containing protein</fullName>
    </recommendedName>
</protein>
<dbReference type="SMART" id="SM00360">
    <property type="entry name" value="RRM"/>
    <property type="match status" value="2"/>
</dbReference>
<dbReference type="InterPro" id="IPR000504">
    <property type="entry name" value="RRM_dom"/>
</dbReference>
<dbReference type="GO" id="GO:0003723">
    <property type="term" value="F:RNA binding"/>
    <property type="evidence" value="ECO:0007669"/>
    <property type="project" value="UniProtKB-UniRule"/>
</dbReference>
<evidence type="ECO:0000256" key="3">
    <source>
        <dbReference type="PROSITE-ProRule" id="PRU00176"/>
    </source>
</evidence>
<dbReference type="InterPro" id="IPR012677">
    <property type="entry name" value="Nucleotide-bd_a/b_plait_sf"/>
</dbReference>
<evidence type="ECO:0000313" key="6">
    <source>
        <dbReference type="EMBL" id="KAG6421161.1"/>
    </source>
</evidence>
<organism evidence="6">
    <name type="scientific">Salvia splendens</name>
    <name type="common">Scarlet sage</name>
    <dbReference type="NCBI Taxonomy" id="180675"/>
    <lineage>
        <taxon>Eukaryota</taxon>
        <taxon>Viridiplantae</taxon>
        <taxon>Streptophyta</taxon>
        <taxon>Embryophyta</taxon>
        <taxon>Tracheophyta</taxon>
        <taxon>Spermatophyta</taxon>
        <taxon>Magnoliopsida</taxon>
        <taxon>eudicotyledons</taxon>
        <taxon>Gunneridae</taxon>
        <taxon>Pentapetalae</taxon>
        <taxon>asterids</taxon>
        <taxon>lamiids</taxon>
        <taxon>Lamiales</taxon>
        <taxon>Lamiaceae</taxon>
        <taxon>Nepetoideae</taxon>
        <taxon>Mentheae</taxon>
        <taxon>Salviinae</taxon>
        <taxon>Salvia</taxon>
        <taxon>Salvia subgen. Calosphace</taxon>
        <taxon>core Calosphace</taxon>
    </lineage>
</organism>
<dbReference type="Proteomes" id="UP000298416">
    <property type="component" value="Unassembled WGS sequence"/>
</dbReference>
<keyword evidence="7" id="KW-1185">Reference proteome</keyword>
<keyword evidence="2 3" id="KW-0694">RNA-binding</keyword>
<feature type="transmembrane region" description="Helical" evidence="4">
    <location>
        <begin position="21"/>
        <end position="41"/>
    </location>
</feature>
<name>A0A8X8XVG9_SALSN</name>
<keyword evidence="1" id="KW-0677">Repeat</keyword>
<dbReference type="AlphaFoldDB" id="A0A8X8XVG9"/>
<keyword evidence="4" id="KW-0812">Transmembrane</keyword>
<keyword evidence="4" id="KW-0472">Membrane</keyword>
<dbReference type="PANTHER" id="PTHR24012">
    <property type="entry name" value="RNA BINDING PROTEIN"/>
    <property type="match status" value="1"/>
</dbReference>
<sequence length="244" mass="27833">MMKKKRSRRSKGNFKIEDLKRPQLIFPVMVVLILLFLAIYGRSFTILCTSIVWYLAPTISDTSAAAGGERKPKRKKEYVRKRSEKMVVVNSERRAAAQSAWTSLEEAQSKLYDLFSHVAPVASVRICRDVTRRSSLGYAYVNFNSPTDGDRSNAKDALNFTYVNGKPIRIMFSHRDPSLRKSGYRNLFIKNLDQAIDTKALFETFSAFETVLSCKIAVDHNENSRGYGFVQFDKEEAAQNVEFT</sequence>
<feature type="domain" description="RRM" evidence="5">
    <location>
        <begin position="84"/>
        <end position="175"/>
    </location>
</feature>
<evidence type="ECO:0000259" key="5">
    <source>
        <dbReference type="PROSITE" id="PS50102"/>
    </source>
</evidence>
<keyword evidence="4" id="KW-1133">Transmembrane helix</keyword>
<reference evidence="6" key="2">
    <citation type="submission" date="2020-08" db="EMBL/GenBank/DDBJ databases">
        <title>Plant Genome Project.</title>
        <authorList>
            <person name="Zhang R.-G."/>
        </authorList>
    </citation>
    <scope>NUCLEOTIDE SEQUENCE</scope>
    <source>
        <strain evidence="6">Huo1</strain>
        <tissue evidence="6">Leaf</tissue>
    </source>
</reference>
<proteinExistence type="predicted"/>
<reference evidence="6" key="1">
    <citation type="submission" date="2018-01" db="EMBL/GenBank/DDBJ databases">
        <authorList>
            <person name="Mao J.F."/>
        </authorList>
    </citation>
    <scope>NUCLEOTIDE SEQUENCE</scope>
    <source>
        <strain evidence="6">Huo1</strain>
        <tissue evidence="6">Leaf</tissue>
    </source>
</reference>
<gene>
    <name evidence="6" type="ORF">SASPL_117710</name>
</gene>
<accession>A0A8X8XVG9</accession>
<dbReference type="InterPro" id="IPR035979">
    <property type="entry name" value="RBD_domain_sf"/>
</dbReference>
<dbReference type="PROSITE" id="PS50102">
    <property type="entry name" value="RRM"/>
    <property type="match status" value="2"/>
</dbReference>
<evidence type="ECO:0000313" key="7">
    <source>
        <dbReference type="Proteomes" id="UP000298416"/>
    </source>
</evidence>
<dbReference type="Gene3D" id="3.30.70.330">
    <property type="match status" value="2"/>
</dbReference>